<dbReference type="InterPro" id="IPR000719">
    <property type="entry name" value="Prot_kinase_dom"/>
</dbReference>
<evidence type="ECO:0000256" key="3">
    <source>
        <dbReference type="ARBA" id="ARBA00022679"/>
    </source>
</evidence>
<keyword evidence="2" id="KW-0723">Serine/threonine-protein kinase</keyword>
<dbReference type="InterPro" id="IPR008271">
    <property type="entry name" value="Ser/Thr_kinase_AS"/>
</dbReference>
<keyword evidence="5" id="KW-0418">Kinase</keyword>
<reference evidence="10 11" key="1">
    <citation type="journal article" date="2018" name="PLoS Genet.">
        <title>Repeat elements organise 3D genome structure and mediate transcription in the filamentous fungus Epichloe festucae.</title>
        <authorList>
            <person name="Winter D.J."/>
            <person name="Ganley A.R.D."/>
            <person name="Young C.A."/>
            <person name="Liachko I."/>
            <person name="Schardl C.L."/>
            <person name="Dupont P.Y."/>
            <person name="Berry D."/>
            <person name="Ram A."/>
            <person name="Scott B."/>
            <person name="Cox M.P."/>
        </authorList>
    </citation>
    <scope>NUCLEOTIDE SEQUENCE [LARGE SCALE GENOMIC DNA]</scope>
    <source>
        <strain evidence="10 11">Fl1</strain>
    </source>
</reference>
<evidence type="ECO:0000256" key="4">
    <source>
        <dbReference type="ARBA" id="ARBA00022741"/>
    </source>
</evidence>
<evidence type="ECO:0000256" key="5">
    <source>
        <dbReference type="ARBA" id="ARBA00022777"/>
    </source>
</evidence>
<evidence type="ECO:0000313" key="11">
    <source>
        <dbReference type="Proteomes" id="UP000594364"/>
    </source>
</evidence>
<dbReference type="AlphaFoldDB" id="A0A7S9KKY2"/>
<proteinExistence type="predicted"/>
<keyword evidence="4" id="KW-0547">Nucleotide-binding</keyword>
<dbReference type="GO" id="GO:0000245">
    <property type="term" value="P:spliceosomal complex assembly"/>
    <property type="evidence" value="ECO:0007669"/>
    <property type="project" value="TreeGrafter"/>
</dbReference>
<dbReference type="OrthoDB" id="5979581at2759"/>
<dbReference type="PROSITE" id="PS50011">
    <property type="entry name" value="PROTEIN_KINASE_DOM"/>
    <property type="match status" value="1"/>
</dbReference>
<dbReference type="GO" id="GO:0004674">
    <property type="term" value="F:protein serine/threonine kinase activity"/>
    <property type="evidence" value="ECO:0007669"/>
    <property type="project" value="UniProtKB-KW"/>
</dbReference>
<dbReference type="Pfam" id="PF00069">
    <property type="entry name" value="Pkinase"/>
    <property type="match status" value="1"/>
</dbReference>
<dbReference type="EC" id="2.7.11.1" evidence="1"/>
<evidence type="ECO:0000256" key="8">
    <source>
        <dbReference type="ARBA" id="ARBA00048679"/>
    </source>
</evidence>
<dbReference type="GO" id="GO:0005524">
    <property type="term" value="F:ATP binding"/>
    <property type="evidence" value="ECO:0007669"/>
    <property type="project" value="UniProtKB-KW"/>
</dbReference>
<accession>A0A7S9KKY2</accession>
<dbReference type="PANTHER" id="PTHR47634">
    <property type="entry name" value="PROTEIN KINASE DOMAIN-CONTAINING PROTEIN-RELATED"/>
    <property type="match status" value="1"/>
</dbReference>
<gene>
    <name evidence="10" type="ORF">C2857_005450</name>
</gene>
<dbReference type="PANTHER" id="PTHR47634:SF9">
    <property type="entry name" value="PROTEIN KINASE DOMAIN-CONTAINING PROTEIN-RELATED"/>
    <property type="match status" value="1"/>
</dbReference>
<dbReference type="GO" id="GO:0050684">
    <property type="term" value="P:regulation of mRNA processing"/>
    <property type="evidence" value="ECO:0007669"/>
    <property type="project" value="TreeGrafter"/>
</dbReference>
<sequence length="440" mass="50270">MFGSKLSVELQVPRLTKAFSMPGHWKRPFSLFSRRPRRPRRPTAPVLTGPLDEELLPNDRLKYFHPTQPGQVLGGRYKTIAKLGFGSGSTVWLAENLAFTRWGKSDIPRYVSIKIPASDVESADEVGCMKLISSANPSHEGLSYIRILIDVFDLQGEGGTHTCLVFESMRETLYQFQRRLPQQRLGLPIFKAYVFCLLQALDYLRTECRLIHTDIKDDNIMVTIEHDSVLKDLVNYYKTNSQPRHIRTEDGRTTYLSHDEFGGLRGTTILPRLSDFNLCFPGLPDNHGHLTPIQSHRYRAPGVFLGCPWPYSADIWNLGLMMWNLLEDISLFNRPAGEDGEERMCRKVKLGRVIMNQKGKECETMNEFWGGPFFDEDGCIVRKDLIEEGKELSGTVTELAGEEKAQFLDFAASMLQWLPEKRKTAKELLQHPFLDDMRGP</sequence>
<keyword evidence="6" id="KW-0067">ATP-binding</keyword>
<dbReference type="InterPro" id="IPR051334">
    <property type="entry name" value="SRPK"/>
</dbReference>
<evidence type="ECO:0000259" key="9">
    <source>
        <dbReference type="PROSITE" id="PS50011"/>
    </source>
</evidence>
<keyword evidence="3" id="KW-0808">Transferase</keyword>
<dbReference type="SMART" id="SM00220">
    <property type="entry name" value="S_TKc"/>
    <property type="match status" value="1"/>
</dbReference>
<organism evidence="10 11">
    <name type="scientific">Epichloe festucae (strain Fl1)</name>
    <dbReference type="NCBI Taxonomy" id="877507"/>
    <lineage>
        <taxon>Eukaryota</taxon>
        <taxon>Fungi</taxon>
        <taxon>Dikarya</taxon>
        <taxon>Ascomycota</taxon>
        <taxon>Pezizomycotina</taxon>
        <taxon>Sordariomycetes</taxon>
        <taxon>Hypocreomycetidae</taxon>
        <taxon>Hypocreales</taxon>
        <taxon>Clavicipitaceae</taxon>
        <taxon>Epichloe</taxon>
    </lineage>
</organism>
<dbReference type="Proteomes" id="UP000594364">
    <property type="component" value="Chromosome 1"/>
</dbReference>
<dbReference type="SUPFAM" id="SSF56112">
    <property type="entry name" value="Protein kinase-like (PK-like)"/>
    <property type="match status" value="1"/>
</dbReference>
<feature type="domain" description="Protein kinase" evidence="9">
    <location>
        <begin position="77"/>
        <end position="434"/>
    </location>
</feature>
<comment type="catalytic activity">
    <reaction evidence="8">
        <text>L-seryl-[protein] + ATP = O-phospho-L-seryl-[protein] + ADP + H(+)</text>
        <dbReference type="Rhea" id="RHEA:17989"/>
        <dbReference type="Rhea" id="RHEA-COMP:9863"/>
        <dbReference type="Rhea" id="RHEA-COMP:11604"/>
        <dbReference type="ChEBI" id="CHEBI:15378"/>
        <dbReference type="ChEBI" id="CHEBI:29999"/>
        <dbReference type="ChEBI" id="CHEBI:30616"/>
        <dbReference type="ChEBI" id="CHEBI:83421"/>
        <dbReference type="ChEBI" id="CHEBI:456216"/>
        <dbReference type="EC" id="2.7.11.1"/>
    </reaction>
</comment>
<dbReference type="Gene3D" id="1.10.510.10">
    <property type="entry name" value="Transferase(Phosphotransferase) domain 1"/>
    <property type="match status" value="1"/>
</dbReference>
<evidence type="ECO:0000256" key="6">
    <source>
        <dbReference type="ARBA" id="ARBA00022840"/>
    </source>
</evidence>
<evidence type="ECO:0000256" key="1">
    <source>
        <dbReference type="ARBA" id="ARBA00012513"/>
    </source>
</evidence>
<dbReference type="InterPro" id="IPR011009">
    <property type="entry name" value="Kinase-like_dom_sf"/>
</dbReference>
<dbReference type="Gene3D" id="3.30.200.20">
    <property type="entry name" value="Phosphorylase Kinase, domain 1"/>
    <property type="match status" value="1"/>
</dbReference>
<keyword evidence="11" id="KW-1185">Reference proteome</keyword>
<evidence type="ECO:0000256" key="7">
    <source>
        <dbReference type="ARBA" id="ARBA00047899"/>
    </source>
</evidence>
<name>A0A7S9KKY2_EPIFF</name>
<protein>
    <recommendedName>
        <fullName evidence="1">non-specific serine/threonine protein kinase</fullName>
        <ecNumber evidence="1">2.7.11.1</ecNumber>
    </recommendedName>
</protein>
<dbReference type="PROSITE" id="PS00108">
    <property type="entry name" value="PROTEIN_KINASE_ST"/>
    <property type="match status" value="1"/>
</dbReference>
<evidence type="ECO:0000313" key="10">
    <source>
        <dbReference type="EMBL" id="QPG94235.1"/>
    </source>
</evidence>
<comment type="catalytic activity">
    <reaction evidence="7">
        <text>L-threonyl-[protein] + ATP = O-phospho-L-threonyl-[protein] + ADP + H(+)</text>
        <dbReference type="Rhea" id="RHEA:46608"/>
        <dbReference type="Rhea" id="RHEA-COMP:11060"/>
        <dbReference type="Rhea" id="RHEA-COMP:11605"/>
        <dbReference type="ChEBI" id="CHEBI:15378"/>
        <dbReference type="ChEBI" id="CHEBI:30013"/>
        <dbReference type="ChEBI" id="CHEBI:30616"/>
        <dbReference type="ChEBI" id="CHEBI:61977"/>
        <dbReference type="ChEBI" id="CHEBI:456216"/>
        <dbReference type="EC" id="2.7.11.1"/>
    </reaction>
</comment>
<evidence type="ECO:0000256" key="2">
    <source>
        <dbReference type="ARBA" id="ARBA00022527"/>
    </source>
</evidence>
<dbReference type="EMBL" id="CP031385">
    <property type="protein sequence ID" value="QPG94235.1"/>
    <property type="molecule type" value="Genomic_DNA"/>
</dbReference>